<evidence type="ECO:0000256" key="2">
    <source>
        <dbReference type="ARBA" id="ARBA00025783"/>
    </source>
</evidence>
<organism evidence="9 10">
    <name type="scientific">Stichopus japonicus</name>
    <name type="common">Sea cucumber</name>
    <dbReference type="NCBI Taxonomy" id="307972"/>
    <lineage>
        <taxon>Eukaryota</taxon>
        <taxon>Metazoa</taxon>
        <taxon>Echinodermata</taxon>
        <taxon>Eleutherozoa</taxon>
        <taxon>Echinozoa</taxon>
        <taxon>Holothuroidea</taxon>
        <taxon>Aspidochirotacea</taxon>
        <taxon>Aspidochirotida</taxon>
        <taxon>Stichopodidae</taxon>
        <taxon>Apostichopus</taxon>
    </lineage>
</organism>
<feature type="compositionally biased region" description="Basic and acidic residues" evidence="8">
    <location>
        <begin position="97"/>
        <end position="114"/>
    </location>
</feature>
<dbReference type="PANTHER" id="PTHR14741">
    <property type="entry name" value="S-ADENOSYLMETHIONINE-DEPENDENT METHYLTRANSFERASE RELATED"/>
    <property type="match status" value="1"/>
</dbReference>
<evidence type="ECO:0000256" key="6">
    <source>
        <dbReference type="ARBA" id="ARBA00049075"/>
    </source>
</evidence>
<dbReference type="CDD" id="cd02440">
    <property type="entry name" value="AdoMet_MTases"/>
    <property type="match status" value="1"/>
</dbReference>
<dbReference type="InterPro" id="IPR029063">
    <property type="entry name" value="SAM-dependent_MTases_sf"/>
</dbReference>
<gene>
    <name evidence="9" type="ORF">BSL78_27097</name>
</gene>
<comment type="catalytic activity">
    <reaction evidence="6">
        <text>a 5'-end (N(7)-methyl 5'-triphosphoguanosine)-ribonucleoside in snRNA + S-adenosyl-L-methionine = a 5'-end (N(2),N(7)-dimethyl 5'-triphosphoguanosine)-ribonucleoside in snRNA + S-adenosyl-L-homocysteine + H(+)</text>
        <dbReference type="Rhea" id="RHEA:78471"/>
        <dbReference type="Rhea" id="RHEA-COMP:19085"/>
        <dbReference type="Rhea" id="RHEA-COMP:19087"/>
        <dbReference type="ChEBI" id="CHEBI:15378"/>
        <dbReference type="ChEBI" id="CHEBI:57856"/>
        <dbReference type="ChEBI" id="CHEBI:59789"/>
        <dbReference type="ChEBI" id="CHEBI:156461"/>
        <dbReference type="ChEBI" id="CHEBI:172880"/>
    </reaction>
    <physiologicalReaction direction="left-to-right" evidence="6">
        <dbReference type="Rhea" id="RHEA:78472"/>
    </physiologicalReaction>
</comment>
<evidence type="ECO:0000256" key="7">
    <source>
        <dbReference type="ARBA" id="ARBA00049790"/>
    </source>
</evidence>
<evidence type="ECO:0000313" key="9">
    <source>
        <dbReference type="EMBL" id="PIK36079.1"/>
    </source>
</evidence>
<dbReference type="Pfam" id="PF09445">
    <property type="entry name" value="Methyltransf_15"/>
    <property type="match status" value="1"/>
</dbReference>
<sequence length="309" mass="35080">HESLPAPPTAKVRYLHKSIKHDERKDGKLNLRKKPFHLRFEDEEEDKAAKESCRVLDKVRDFVESNVIGQEENLDKNLPTVVSEKMDGSGTEATEAGLERTREPMEQRKDHVTDTDETDSSGTSDNEGRSTEDKPPSLEGRSSSSVKDERAVGIHLHPEIKGDKKMIKYWAQRYRLFSRFDQGIKMDKESWYSVTPEKVARHHADRVRCDVIVDAFCGVGGNSIQFAFTCERVIAVDIDPMKLDYARHNAEIYGVADRIEFICGDFFELANSLVADVVFLSPPWGGPEYVNAAIYDIHTMMPVNAYPFV</sequence>
<dbReference type="GO" id="GO:0005634">
    <property type="term" value="C:nucleus"/>
    <property type="evidence" value="ECO:0007669"/>
    <property type="project" value="TreeGrafter"/>
</dbReference>
<evidence type="ECO:0000256" key="4">
    <source>
        <dbReference type="ARBA" id="ARBA00048740"/>
    </source>
</evidence>
<protein>
    <recommendedName>
        <fullName evidence="1">Trimethylguanosine synthase</fullName>
    </recommendedName>
    <alternativeName>
        <fullName evidence="7">Cap-specific guanine-N(2) methyltransferase</fullName>
    </alternativeName>
</protein>
<feature type="compositionally biased region" description="Basic and acidic residues" evidence="8">
    <location>
        <begin position="126"/>
        <end position="136"/>
    </location>
</feature>
<evidence type="ECO:0000313" key="10">
    <source>
        <dbReference type="Proteomes" id="UP000230750"/>
    </source>
</evidence>
<evidence type="ECO:0000256" key="1">
    <source>
        <dbReference type="ARBA" id="ARBA00018517"/>
    </source>
</evidence>
<feature type="region of interest" description="Disordered" evidence="8">
    <location>
        <begin position="80"/>
        <end position="150"/>
    </location>
</feature>
<comment type="catalytic activity">
    <reaction evidence="4">
        <text>a 5'-end (N(7)-methyl 5'-triphosphoguanosine)-ribonucleoside in snoRNA + S-adenosyl-L-methionine = a 5'-end (N(2),N(7)-dimethyl 5'-triphosphoguanosine)-ribonucleoside in snoRNA + S-adenosyl-L-homocysteine + H(+)</text>
        <dbReference type="Rhea" id="RHEA:78475"/>
        <dbReference type="Rhea" id="RHEA-COMP:19086"/>
        <dbReference type="Rhea" id="RHEA-COMP:19088"/>
        <dbReference type="ChEBI" id="CHEBI:15378"/>
        <dbReference type="ChEBI" id="CHEBI:57856"/>
        <dbReference type="ChEBI" id="CHEBI:59789"/>
        <dbReference type="ChEBI" id="CHEBI:156461"/>
        <dbReference type="ChEBI" id="CHEBI:172880"/>
    </reaction>
    <physiologicalReaction direction="left-to-right" evidence="4">
        <dbReference type="Rhea" id="RHEA:78476"/>
    </physiologicalReaction>
</comment>
<dbReference type="InterPro" id="IPR019012">
    <property type="entry name" value="RNA_cap_Gua-N2-MeTrfase"/>
</dbReference>
<dbReference type="SUPFAM" id="SSF53335">
    <property type="entry name" value="S-adenosyl-L-methionine-dependent methyltransferases"/>
    <property type="match status" value="1"/>
</dbReference>
<proteinExistence type="inferred from homology"/>
<comment type="caution">
    <text evidence="9">The sequence shown here is derived from an EMBL/GenBank/DDBJ whole genome shotgun (WGS) entry which is preliminary data.</text>
</comment>
<dbReference type="OrthoDB" id="194443at2759"/>
<evidence type="ECO:0000256" key="5">
    <source>
        <dbReference type="ARBA" id="ARBA00048763"/>
    </source>
</evidence>
<dbReference type="PANTHER" id="PTHR14741:SF32">
    <property type="entry name" value="TRIMETHYLGUANOSINE SYNTHASE"/>
    <property type="match status" value="1"/>
</dbReference>
<comment type="catalytic activity">
    <reaction evidence="5">
        <text>a 5'-end (N(2),N(7)-dimethyl 5'-triphosphoguanosine)-ribonucleoside in snRNA + S-adenosyl-L-methionine = a 5'-end (N(2),N(2),N(7)-trimethyl 5'-triphosphoguanosine)-ribonucleoside in snRNA + S-adenosyl-L-homocysteine + H(+)</text>
        <dbReference type="Rhea" id="RHEA:78479"/>
        <dbReference type="Rhea" id="RHEA-COMP:19087"/>
        <dbReference type="Rhea" id="RHEA-COMP:19089"/>
        <dbReference type="ChEBI" id="CHEBI:15378"/>
        <dbReference type="ChEBI" id="CHEBI:57856"/>
        <dbReference type="ChEBI" id="CHEBI:59789"/>
        <dbReference type="ChEBI" id="CHEBI:167623"/>
        <dbReference type="ChEBI" id="CHEBI:172880"/>
    </reaction>
    <physiologicalReaction direction="left-to-right" evidence="5">
        <dbReference type="Rhea" id="RHEA:78480"/>
    </physiologicalReaction>
</comment>
<keyword evidence="10" id="KW-1185">Reference proteome</keyword>
<comment type="similarity">
    <text evidence="2">Belongs to the methyltransferase superfamily. Trimethylguanosine synthase family.</text>
</comment>
<dbReference type="Proteomes" id="UP000230750">
    <property type="component" value="Unassembled WGS sequence"/>
</dbReference>
<accession>A0A2G8JK30</accession>
<name>A0A2G8JK30_STIJA</name>
<dbReference type="GO" id="GO:0071164">
    <property type="term" value="F:RNA cap trimethylguanosine synthase activity"/>
    <property type="evidence" value="ECO:0007669"/>
    <property type="project" value="TreeGrafter"/>
</dbReference>
<dbReference type="Gene3D" id="3.40.50.150">
    <property type="entry name" value="Vaccinia Virus protein VP39"/>
    <property type="match status" value="1"/>
</dbReference>
<reference evidence="9 10" key="1">
    <citation type="journal article" date="2017" name="PLoS Biol.">
        <title>The sea cucumber genome provides insights into morphological evolution and visceral regeneration.</title>
        <authorList>
            <person name="Zhang X."/>
            <person name="Sun L."/>
            <person name="Yuan J."/>
            <person name="Sun Y."/>
            <person name="Gao Y."/>
            <person name="Zhang L."/>
            <person name="Li S."/>
            <person name="Dai H."/>
            <person name="Hamel J.F."/>
            <person name="Liu C."/>
            <person name="Yu Y."/>
            <person name="Liu S."/>
            <person name="Lin W."/>
            <person name="Guo K."/>
            <person name="Jin S."/>
            <person name="Xu P."/>
            <person name="Storey K.B."/>
            <person name="Huan P."/>
            <person name="Zhang T."/>
            <person name="Zhou Y."/>
            <person name="Zhang J."/>
            <person name="Lin C."/>
            <person name="Li X."/>
            <person name="Xing L."/>
            <person name="Huo D."/>
            <person name="Sun M."/>
            <person name="Wang L."/>
            <person name="Mercier A."/>
            <person name="Li F."/>
            <person name="Yang H."/>
            <person name="Xiang J."/>
        </authorList>
    </citation>
    <scope>NUCLEOTIDE SEQUENCE [LARGE SCALE GENOMIC DNA]</scope>
    <source>
        <strain evidence="9">Shaxun</strain>
        <tissue evidence="9">Muscle</tissue>
    </source>
</reference>
<evidence type="ECO:0000256" key="8">
    <source>
        <dbReference type="SAM" id="MobiDB-lite"/>
    </source>
</evidence>
<feature type="non-terminal residue" evidence="9">
    <location>
        <position position="1"/>
    </location>
</feature>
<dbReference type="STRING" id="307972.A0A2G8JK30"/>
<dbReference type="AlphaFoldDB" id="A0A2G8JK30"/>
<comment type="catalytic activity">
    <reaction evidence="3">
        <text>a 5'-end (N(2),N(7)-dimethyl 5'-triphosphoguanosine)-ribonucleoside in snoRNA + S-adenosyl-L-methionine = a 5'-end (N(2),N(2),N(7)-trimethyl 5'-triphosphoguanosine)-ribonucleoside in snoRNA + S-adenosyl-L-homocysteine + H(+)</text>
        <dbReference type="Rhea" id="RHEA:78507"/>
        <dbReference type="Rhea" id="RHEA-COMP:19088"/>
        <dbReference type="Rhea" id="RHEA-COMP:19090"/>
        <dbReference type="ChEBI" id="CHEBI:15378"/>
        <dbReference type="ChEBI" id="CHEBI:57856"/>
        <dbReference type="ChEBI" id="CHEBI:59789"/>
        <dbReference type="ChEBI" id="CHEBI:167623"/>
        <dbReference type="ChEBI" id="CHEBI:172880"/>
    </reaction>
    <physiologicalReaction direction="left-to-right" evidence="3">
        <dbReference type="Rhea" id="RHEA:78508"/>
    </physiologicalReaction>
</comment>
<evidence type="ECO:0000256" key="3">
    <source>
        <dbReference type="ARBA" id="ARBA00047418"/>
    </source>
</evidence>
<dbReference type="EMBL" id="MRZV01001750">
    <property type="protein sequence ID" value="PIK36079.1"/>
    <property type="molecule type" value="Genomic_DNA"/>
</dbReference>